<name>A0ABN9HV10_9NEOB</name>
<keyword evidence="3" id="KW-1185">Reference proteome</keyword>
<protein>
    <submittedName>
        <fullName evidence="2">Uncharacterized protein</fullName>
    </submittedName>
</protein>
<organism evidence="2 3">
    <name type="scientific">Staurois parvus</name>
    <dbReference type="NCBI Taxonomy" id="386267"/>
    <lineage>
        <taxon>Eukaryota</taxon>
        <taxon>Metazoa</taxon>
        <taxon>Chordata</taxon>
        <taxon>Craniata</taxon>
        <taxon>Vertebrata</taxon>
        <taxon>Euteleostomi</taxon>
        <taxon>Amphibia</taxon>
        <taxon>Batrachia</taxon>
        <taxon>Anura</taxon>
        <taxon>Neobatrachia</taxon>
        <taxon>Ranoidea</taxon>
        <taxon>Ranidae</taxon>
        <taxon>Staurois</taxon>
    </lineage>
</organism>
<gene>
    <name evidence="2" type="ORF">SPARVUS_LOCUS16760108</name>
</gene>
<feature type="compositionally biased region" description="Polar residues" evidence="1">
    <location>
        <begin position="1"/>
        <end position="25"/>
    </location>
</feature>
<evidence type="ECO:0000256" key="1">
    <source>
        <dbReference type="SAM" id="MobiDB-lite"/>
    </source>
</evidence>
<dbReference type="Proteomes" id="UP001162483">
    <property type="component" value="Unassembled WGS sequence"/>
</dbReference>
<accession>A0ABN9HV10</accession>
<dbReference type="EMBL" id="CATNWA010022011">
    <property type="protein sequence ID" value="CAI9624773.1"/>
    <property type="molecule type" value="Genomic_DNA"/>
</dbReference>
<reference evidence="2" key="1">
    <citation type="submission" date="2023-05" db="EMBL/GenBank/DDBJ databases">
        <authorList>
            <person name="Stuckert A."/>
        </authorList>
    </citation>
    <scope>NUCLEOTIDE SEQUENCE</scope>
</reference>
<sequence length="58" mass="6634">MVRVTSQGSGQVASRRSTEGQQMNRNRYAGQVIYRAQDKHTHQGRVCGYGHPFKYPRP</sequence>
<feature type="region of interest" description="Disordered" evidence="1">
    <location>
        <begin position="1"/>
        <end position="29"/>
    </location>
</feature>
<comment type="caution">
    <text evidence="2">The sequence shown here is derived from an EMBL/GenBank/DDBJ whole genome shotgun (WGS) entry which is preliminary data.</text>
</comment>
<evidence type="ECO:0000313" key="3">
    <source>
        <dbReference type="Proteomes" id="UP001162483"/>
    </source>
</evidence>
<proteinExistence type="predicted"/>
<evidence type="ECO:0000313" key="2">
    <source>
        <dbReference type="EMBL" id="CAI9624773.1"/>
    </source>
</evidence>